<evidence type="ECO:0000313" key="2">
    <source>
        <dbReference type="EMBL" id="GGJ83250.1"/>
    </source>
</evidence>
<organism evidence="2 3">
    <name type="scientific">Deinococcus aquiradiocola</name>
    <dbReference type="NCBI Taxonomy" id="393059"/>
    <lineage>
        <taxon>Bacteria</taxon>
        <taxon>Thermotogati</taxon>
        <taxon>Deinococcota</taxon>
        <taxon>Deinococci</taxon>
        <taxon>Deinococcales</taxon>
        <taxon>Deinococcaceae</taxon>
        <taxon>Deinococcus</taxon>
    </lineage>
</organism>
<dbReference type="Pfam" id="PF06078">
    <property type="entry name" value="DUF937"/>
    <property type="match status" value="1"/>
</dbReference>
<dbReference type="Proteomes" id="UP000635726">
    <property type="component" value="Unassembled WGS sequence"/>
</dbReference>
<dbReference type="EMBL" id="BMOE01000011">
    <property type="protein sequence ID" value="GGJ83250.1"/>
    <property type="molecule type" value="Genomic_DNA"/>
</dbReference>
<feature type="compositionally biased region" description="Gly residues" evidence="1">
    <location>
        <begin position="188"/>
        <end position="198"/>
    </location>
</feature>
<keyword evidence="3" id="KW-1185">Reference proteome</keyword>
<reference evidence="2" key="2">
    <citation type="submission" date="2020-09" db="EMBL/GenBank/DDBJ databases">
        <authorList>
            <person name="Sun Q."/>
            <person name="Ohkuma M."/>
        </authorList>
    </citation>
    <scope>NUCLEOTIDE SEQUENCE</scope>
    <source>
        <strain evidence="2">JCM 14371</strain>
    </source>
</reference>
<gene>
    <name evidence="2" type="ORF">GCM10008939_28920</name>
</gene>
<proteinExistence type="predicted"/>
<comment type="caution">
    <text evidence="2">The sequence shown here is derived from an EMBL/GenBank/DDBJ whole genome shotgun (WGS) entry which is preliminary data.</text>
</comment>
<dbReference type="InterPro" id="IPR009282">
    <property type="entry name" value="DUF937"/>
</dbReference>
<evidence type="ECO:0008006" key="4">
    <source>
        <dbReference type="Google" id="ProtNLM"/>
    </source>
</evidence>
<evidence type="ECO:0000256" key="1">
    <source>
        <dbReference type="SAM" id="MobiDB-lite"/>
    </source>
</evidence>
<feature type="compositionally biased region" description="Low complexity" evidence="1">
    <location>
        <begin position="173"/>
        <end position="187"/>
    </location>
</feature>
<dbReference type="RefSeq" id="WP_188964006.1">
    <property type="nucleotide sequence ID" value="NZ_BMOE01000011.1"/>
</dbReference>
<evidence type="ECO:0000313" key="3">
    <source>
        <dbReference type="Proteomes" id="UP000635726"/>
    </source>
</evidence>
<protein>
    <recommendedName>
        <fullName evidence="4">DUF937 domain-containing protein</fullName>
    </recommendedName>
</protein>
<name>A0A917PLI7_9DEIO</name>
<accession>A0A917PLI7</accession>
<feature type="region of interest" description="Disordered" evidence="1">
    <location>
        <begin position="173"/>
        <end position="198"/>
    </location>
</feature>
<reference evidence="2" key="1">
    <citation type="journal article" date="2014" name="Int. J. Syst. Evol. Microbiol.">
        <title>Complete genome sequence of Corynebacterium casei LMG S-19264T (=DSM 44701T), isolated from a smear-ripened cheese.</title>
        <authorList>
            <consortium name="US DOE Joint Genome Institute (JGI-PGF)"/>
            <person name="Walter F."/>
            <person name="Albersmeier A."/>
            <person name="Kalinowski J."/>
            <person name="Ruckert C."/>
        </authorList>
    </citation>
    <scope>NUCLEOTIDE SEQUENCE</scope>
    <source>
        <strain evidence="2">JCM 14371</strain>
    </source>
</reference>
<sequence length="198" mass="19115">MNVLDMLGGLLPTQASSVASQVGATPEQTQAAMQASIPLILSALNHNAQSPDGEAALSSALQQHDGSSLDGFAQGQLPNTQDGAAILNHAFGAQTPAAANAVAQHAGIDPQMAMQILSIVAPLVLGALGRTQNQGGAAGGLGDLLGGLLGGAGGSSMGGLGGLLGGLLGGGNTQAQTQNQSSQPDLGGLLGSLLGGKK</sequence>
<dbReference type="AlphaFoldDB" id="A0A917PLI7"/>